<evidence type="ECO:0000256" key="4">
    <source>
        <dbReference type="SAM" id="SignalP"/>
    </source>
</evidence>
<keyword evidence="4" id="KW-0732">Signal</keyword>
<dbReference type="InterPro" id="IPR008929">
    <property type="entry name" value="Chondroitin_lyas"/>
</dbReference>
<comment type="caution">
    <text evidence="7">The sequence shown here is derived from an EMBL/GenBank/DDBJ whole genome shotgun (WGS) entry which is preliminary data.</text>
</comment>
<dbReference type="Pfam" id="PF02018">
    <property type="entry name" value="CBM_4_9"/>
    <property type="match status" value="1"/>
</dbReference>
<accession>A0A5S5CB40</accession>
<evidence type="ECO:0000256" key="2">
    <source>
        <dbReference type="ARBA" id="ARBA00022801"/>
    </source>
</evidence>
<dbReference type="EMBL" id="VNHS01000003">
    <property type="protein sequence ID" value="TYP76379.1"/>
    <property type="molecule type" value="Genomic_DNA"/>
</dbReference>
<feature type="domain" description="CBM-cenC" evidence="5">
    <location>
        <begin position="44"/>
        <end position="170"/>
    </location>
</feature>
<evidence type="ECO:0000259" key="6">
    <source>
        <dbReference type="Pfam" id="PF07940"/>
    </source>
</evidence>
<keyword evidence="8" id="KW-1185">Reference proteome</keyword>
<dbReference type="Gene3D" id="1.50.10.100">
    <property type="entry name" value="Chondroitin AC/alginate lyase"/>
    <property type="match status" value="1"/>
</dbReference>
<dbReference type="GO" id="GO:0030313">
    <property type="term" value="C:cell envelope"/>
    <property type="evidence" value="ECO:0007669"/>
    <property type="project" value="UniProtKB-SubCell"/>
</dbReference>
<reference evidence="7 8" key="1">
    <citation type="submission" date="2019-07" db="EMBL/GenBank/DDBJ databases">
        <title>Genomic Encyclopedia of Type Strains, Phase III (KMG-III): the genomes of soil and plant-associated and newly described type strains.</title>
        <authorList>
            <person name="Whitman W."/>
        </authorList>
    </citation>
    <scope>NUCLEOTIDE SEQUENCE [LARGE SCALE GENOMIC DNA]</scope>
    <source>
        <strain evidence="7 8">BL24</strain>
    </source>
</reference>
<dbReference type="SUPFAM" id="SSF49785">
    <property type="entry name" value="Galactose-binding domain-like"/>
    <property type="match status" value="1"/>
</dbReference>
<dbReference type="InterPro" id="IPR008979">
    <property type="entry name" value="Galactose-bd-like_sf"/>
</dbReference>
<gene>
    <name evidence="7" type="ORF">BCM02_10340</name>
</gene>
<evidence type="ECO:0000313" key="8">
    <source>
        <dbReference type="Proteomes" id="UP000323257"/>
    </source>
</evidence>
<dbReference type="GO" id="GO:0016829">
    <property type="term" value="F:lyase activity"/>
    <property type="evidence" value="ECO:0007669"/>
    <property type="project" value="InterPro"/>
</dbReference>
<name>A0A5S5CB40_9BACL</name>
<dbReference type="InterPro" id="IPR012480">
    <property type="entry name" value="Hepar_II_III_C"/>
</dbReference>
<evidence type="ECO:0000259" key="5">
    <source>
        <dbReference type="Pfam" id="PF02018"/>
    </source>
</evidence>
<feature type="region of interest" description="Disordered" evidence="3">
    <location>
        <begin position="1533"/>
        <end position="1562"/>
    </location>
</feature>
<evidence type="ECO:0000313" key="7">
    <source>
        <dbReference type="EMBL" id="TYP76379.1"/>
    </source>
</evidence>
<dbReference type="Gene3D" id="2.60.120.260">
    <property type="entry name" value="Galactose-binding domain-like"/>
    <property type="match status" value="3"/>
</dbReference>
<sequence length="1562" mass="168708">MHRFKASRFLAVVLTWAMLLQGGSLTTAPAKISAEAQPQPLPANAGFEQVSGGLPVSWSVMSGTVASSASIAHSGSYSVQLTDGSATASVGLRSQKIPVEPGKEYEASVYSNNVSGASQLYFEFWDANNQLILNPLPIAGNNTMNQWKQLVINQIAPAGAKTASLRVYSGQGNVGTSYFDDASFQLVVQDPNSLLKNGGMELETDGKPRSWSAVFAGQPFESAQARKRTGERSVKIVDTNASGGIGIRSELMPVTAGVKYEAEVFAYIESGAATIFIEYWEDVGKIMTDKNVIVKEDTPGQWKPIRAAGPAPAGAKYATVRLYLAADNVGTTYFDDAKFGLAPPKASANLNNGRFERLENGRPADWREVDGTVDVSTSPVQEGARSVKVVNAAGKTAGLRSHLIPVSAGALYTASVYASAVSGTPELRMEFWDADKVFLSQASQAGASGNAWTTVSLSPEIPEGAAYASLRLSTLSSAAGEVYFDNATFTSIGQSSKTATTLYDAEKVANARYNVQQYPWATEMKNAAVAKADAYLAKGWDYLWKSVPSQGLPRSYAVNKNTTSPVTGVKIDGRGNYPFEPDPNAPWKIIDPIAKVEGTNENYRFPTNDFQAYYESGLDEHGLFQRELADPALLVNTLYPDKGAKWGVDDGFGWKASDGTIHTFVAYYVHWMAWYGERSFVQQALNTLRDAYLYTGDAKYAKAGIVLLDRVADVYPEMDISQYDNSIYVNSSGKSYGKGKVLGGIWETELVKTFISAYDAFFPAMEDPQVVSFLDGKARQYRLTNKKNTGSLIKRNIEDGIIEQVYPAVKKTQILGNDGMHQSALAMAAVVYNTMPATGEWLDFIFKSGQVMQGPTQLTGGNMLNSFVRDVDRDGMGNEASPAYNALWLHNHRMTADVLDGYGLYPNANLYDNPKFRKMFSAAGKLILSDQYTPAIGDTGRTGNPFIVERLTDSIKAFEKFNDPIYAQQAYFLNNNSSAGLHADVFTANPNAIANQVQAVINQHGPLSLKSDNMFGYGFGALRDGKSKTETGGTASTLRDLWMYYGASTHHGHMDTLNIGLHAYGLDLAPDLGYPDYADNVSTHRSQWMHNTISHNTVVVDKKKQMSQADDALTVHADDTDRVKLIDVQAPGEYTQTSLYRRTTAMIKIDAQRSYAVDFFRVKGGNDHYFSFHSAEGTVATQGLQLTAQPTGTYAGPDVDYGVRAPDDTVTANGPDGAGYKGSGFHYLKNVERDASPSNLFSIDWNVKDTWNVYGQGAGAPTDVHLRLTMVGQTGDVALADGVPPTNKVGNPAAVRYLIAHNGGTNIESNFISVIEPYRVAPYISIIEPLIVKHAGAAVSDIEARAVRVTLANGRTDVVISALDASKTYTIEGANLSATLTFKGAFGCYSETPNGPTHTYVHDGAYIGTSGTTPNRAGAVTGTIEDFTRTLAVNNEIIVNASALPSQLSELNGKTIIIQNDGRANAAYRIKGATVISGTQVKLDIGDVTLIRAYANPDDFQQGYVYNISPGMTFRIPLTYAIGYLNGGSAQLPGNVSDPNEPIEPIEPIEPPGTEPVEPPKD</sequence>
<dbReference type="InterPro" id="IPR003305">
    <property type="entry name" value="CenC_carb-bd"/>
</dbReference>
<dbReference type="GO" id="GO:0016798">
    <property type="term" value="F:hydrolase activity, acting on glycosyl bonds"/>
    <property type="evidence" value="ECO:0007669"/>
    <property type="project" value="InterPro"/>
</dbReference>
<dbReference type="Gene3D" id="2.70.98.70">
    <property type="match status" value="1"/>
</dbReference>
<evidence type="ECO:0000256" key="1">
    <source>
        <dbReference type="ARBA" id="ARBA00004196"/>
    </source>
</evidence>
<evidence type="ECO:0000256" key="3">
    <source>
        <dbReference type="SAM" id="MobiDB-lite"/>
    </source>
</evidence>
<feature type="signal peptide" evidence="4">
    <location>
        <begin position="1"/>
        <end position="22"/>
    </location>
</feature>
<protein>
    <submittedName>
        <fullName evidence="7">Carbohydrate binding protein</fullName>
    </submittedName>
</protein>
<organism evidence="7 8">
    <name type="scientific">Paenibacillus methanolicus</name>
    <dbReference type="NCBI Taxonomy" id="582686"/>
    <lineage>
        <taxon>Bacteria</taxon>
        <taxon>Bacillati</taxon>
        <taxon>Bacillota</taxon>
        <taxon>Bacilli</taxon>
        <taxon>Bacillales</taxon>
        <taxon>Paenibacillaceae</taxon>
        <taxon>Paenibacillus</taxon>
    </lineage>
</organism>
<dbReference type="OrthoDB" id="2491499at2"/>
<dbReference type="SUPFAM" id="SSF48230">
    <property type="entry name" value="Chondroitin AC/alginate lyase"/>
    <property type="match status" value="1"/>
</dbReference>
<proteinExistence type="predicted"/>
<comment type="subcellular location">
    <subcellularLocation>
        <location evidence="1">Cell envelope</location>
    </subcellularLocation>
</comment>
<dbReference type="Proteomes" id="UP000323257">
    <property type="component" value="Unassembled WGS sequence"/>
</dbReference>
<feature type="domain" description="Heparinase II/III-like C-terminal" evidence="6">
    <location>
        <begin position="1049"/>
        <end position="1190"/>
    </location>
</feature>
<feature type="chain" id="PRO_5038577700" evidence="4">
    <location>
        <begin position="23"/>
        <end position="1562"/>
    </location>
</feature>
<dbReference type="Pfam" id="PF07940">
    <property type="entry name" value="Hepar_II_III_C"/>
    <property type="match status" value="1"/>
</dbReference>
<keyword evidence="2" id="KW-0378">Hydrolase</keyword>